<sequence>MLCLVIIYGGRALFHYCFTDAGYTLVTRSCLLYANMHTHRGLVVFFHPVVCYFRLPPPSVLSRLVVLILCNIAKLGWIFFAIVCTSVWTCSSMSKSPHSRLYLSTLLCLAPPLALTISPRFCGRVKVCFPP</sequence>
<evidence type="ECO:0000313" key="3">
    <source>
        <dbReference type="Proteomes" id="UP000825935"/>
    </source>
</evidence>
<evidence type="ECO:0000256" key="1">
    <source>
        <dbReference type="SAM" id="Phobius"/>
    </source>
</evidence>
<gene>
    <name evidence="2" type="ORF">KP509_18G071900</name>
</gene>
<evidence type="ECO:0000313" key="2">
    <source>
        <dbReference type="EMBL" id="KAH7366305.1"/>
    </source>
</evidence>
<protein>
    <submittedName>
        <fullName evidence="2">Uncharacterized protein</fullName>
    </submittedName>
</protein>
<keyword evidence="1" id="KW-0812">Transmembrane</keyword>
<accession>A0A8T2SQW7</accession>
<dbReference type="EMBL" id="CM035423">
    <property type="protein sequence ID" value="KAH7366305.1"/>
    <property type="molecule type" value="Genomic_DNA"/>
</dbReference>
<feature type="transmembrane region" description="Helical" evidence="1">
    <location>
        <begin position="64"/>
        <end position="89"/>
    </location>
</feature>
<keyword evidence="1" id="KW-0472">Membrane</keyword>
<keyword evidence="1" id="KW-1133">Transmembrane helix</keyword>
<feature type="transmembrane region" description="Helical" evidence="1">
    <location>
        <begin position="101"/>
        <end position="121"/>
    </location>
</feature>
<proteinExistence type="predicted"/>
<comment type="caution">
    <text evidence="2">The sequence shown here is derived from an EMBL/GenBank/DDBJ whole genome shotgun (WGS) entry which is preliminary data.</text>
</comment>
<keyword evidence="3" id="KW-1185">Reference proteome</keyword>
<dbReference type="AlphaFoldDB" id="A0A8T2SQW7"/>
<reference evidence="2" key="1">
    <citation type="submission" date="2021-08" db="EMBL/GenBank/DDBJ databases">
        <title>WGS assembly of Ceratopteris richardii.</title>
        <authorList>
            <person name="Marchant D.B."/>
            <person name="Chen G."/>
            <person name="Jenkins J."/>
            <person name="Shu S."/>
            <person name="Leebens-Mack J."/>
            <person name="Grimwood J."/>
            <person name="Schmutz J."/>
            <person name="Soltis P."/>
            <person name="Soltis D."/>
            <person name="Chen Z.-H."/>
        </authorList>
    </citation>
    <scope>NUCLEOTIDE SEQUENCE</scope>
    <source>
        <strain evidence="2">Whitten #5841</strain>
        <tissue evidence="2">Leaf</tissue>
    </source>
</reference>
<dbReference type="Proteomes" id="UP000825935">
    <property type="component" value="Chromosome 18"/>
</dbReference>
<name>A0A8T2SQW7_CERRI</name>
<organism evidence="2 3">
    <name type="scientific">Ceratopteris richardii</name>
    <name type="common">Triangle waterfern</name>
    <dbReference type="NCBI Taxonomy" id="49495"/>
    <lineage>
        <taxon>Eukaryota</taxon>
        <taxon>Viridiplantae</taxon>
        <taxon>Streptophyta</taxon>
        <taxon>Embryophyta</taxon>
        <taxon>Tracheophyta</taxon>
        <taxon>Polypodiopsida</taxon>
        <taxon>Polypodiidae</taxon>
        <taxon>Polypodiales</taxon>
        <taxon>Pteridineae</taxon>
        <taxon>Pteridaceae</taxon>
        <taxon>Parkerioideae</taxon>
        <taxon>Ceratopteris</taxon>
    </lineage>
</organism>